<evidence type="ECO:0000313" key="5">
    <source>
        <dbReference type="Proteomes" id="UP000683291"/>
    </source>
</evidence>
<evidence type="ECO:0000256" key="2">
    <source>
        <dbReference type="ARBA" id="ARBA00023315"/>
    </source>
</evidence>
<evidence type="ECO:0000256" key="1">
    <source>
        <dbReference type="ARBA" id="ARBA00022679"/>
    </source>
</evidence>
<keyword evidence="2" id="KW-0012">Acyltransferase</keyword>
<reference evidence="4" key="1">
    <citation type="submission" date="2021-04" db="EMBL/GenBank/DDBJ databases">
        <title>Complete genome sequence for Sulfitobacter sp. strain JK7-1.</title>
        <authorList>
            <person name="Park S.-J."/>
        </authorList>
    </citation>
    <scope>NUCLEOTIDE SEQUENCE</scope>
    <source>
        <strain evidence="4">JK7-1</strain>
    </source>
</reference>
<evidence type="ECO:0000259" key="3">
    <source>
        <dbReference type="PROSITE" id="PS51186"/>
    </source>
</evidence>
<dbReference type="Gene3D" id="3.40.630.30">
    <property type="match status" value="1"/>
</dbReference>
<dbReference type="InterPro" id="IPR016181">
    <property type="entry name" value="Acyl_CoA_acyltransferase"/>
</dbReference>
<protein>
    <submittedName>
        <fullName evidence="4">GNAT family N-acetyltransferase</fullName>
    </submittedName>
</protein>
<dbReference type="PANTHER" id="PTHR43877">
    <property type="entry name" value="AMINOALKYLPHOSPHONATE N-ACETYLTRANSFERASE-RELATED-RELATED"/>
    <property type="match status" value="1"/>
</dbReference>
<keyword evidence="1" id="KW-0808">Transferase</keyword>
<gene>
    <name evidence="4" type="ORF">KDD17_09060</name>
</gene>
<keyword evidence="5" id="KW-1185">Reference proteome</keyword>
<dbReference type="Proteomes" id="UP000683291">
    <property type="component" value="Chromosome 1"/>
</dbReference>
<dbReference type="InterPro" id="IPR050832">
    <property type="entry name" value="Bact_Acetyltransf"/>
</dbReference>
<dbReference type="KEGG" id="sual:KDD17_09060"/>
<proteinExistence type="predicted"/>
<sequence>MTKTDLRPFTGQDLDWLVAPHVEHYAAEEGFDASFGDLVAEILDAFIADHDPQDEAGWIAWQDGQRLGSIFCVRLDERRAKLRLFLLMPKARGQGLGRRLLEVCTDFARAKGYTGMQLWTHESHAAACALYRRNGWRMTEERAVTSFGRALIEQTYRIDF</sequence>
<dbReference type="AlphaFoldDB" id="A0A975JBF5"/>
<dbReference type="GO" id="GO:0016747">
    <property type="term" value="F:acyltransferase activity, transferring groups other than amino-acyl groups"/>
    <property type="evidence" value="ECO:0007669"/>
    <property type="project" value="InterPro"/>
</dbReference>
<dbReference type="EMBL" id="CP073581">
    <property type="protein sequence ID" value="QUJ75175.1"/>
    <property type="molecule type" value="Genomic_DNA"/>
</dbReference>
<evidence type="ECO:0000313" key="4">
    <source>
        <dbReference type="EMBL" id="QUJ75175.1"/>
    </source>
</evidence>
<dbReference type="SUPFAM" id="SSF55729">
    <property type="entry name" value="Acyl-CoA N-acyltransferases (Nat)"/>
    <property type="match status" value="1"/>
</dbReference>
<dbReference type="CDD" id="cd04301">
    <property type="entry name" value="NAT_SF"/>
    <property type="match status" value="1"/>
</dbReference>
<name>A0A975JBF5_9RHOB</name>
<accession>A0A975JBF5</accession>
<dbReference type="Pfam" id="PF00583">
    <property type="entry name" value="Acetyltransf_1"/>
    <property type="match status" value="1"/>
</dbReference>
<dbReference type="PANTHER" id="PTHR43877:SF2">
    <property type="entry name" value="AMINOALKYLPHOSPHONATE N-ACETYLTRANSFERASE-RELATED"/>
    <property type="match status" value="1"/>
</dbReference>
<organism evidence="4 5">
    <name type="scientific">Sulfitobacter albidus</name>
    <dbReference type="NCBI Taxonomy" id="2829501"/>
    <lineage>
        <taxon>Bacteria</taxon>
        <taxon>Pseudomonadati</taxon>
        <taxon>Pseudomonadota</taxon>
        <taxon>Alphaproteobacteria</taxon>
        <taxon>Rhodobacterales</taxon>
        <taxon>Roseobacteraceae</taxon>
        <taxon>Sulfitobacter</taxon>
    </lineage>
</organism>
<dbReference type="PROSITE" id="PS51186">
    <property type="entry name" value="GNAT"/>
    <property type="match status" value="1"/>
</dbReference>
<dbReference type="InterPro" id="IPR000182">
    <property type="entry name" value="GNAT_dom"/>
</dbReference>
<feature type="domain" description="N-acetyltransferase" evidence="3">
    <location>
        <begin position="4"/>
        <end position="158"/>
    </location>
</feature>
<dbReference type="RefSeq" id="WP_212703380.1">
    <property type="nucleotide sequence ID" value="NZ_CP073581.1"/>
</dbReference>